<dbReference type="PANTHER" id="PTHR35079:SF1">
    <property type="entry name" value="LUNG ADENOMA SUSCEPTIBILITY PROTEIN 2"/>
    <property type="match status" value="1"/>
</dbReference>
<evidence type="ECO:0000313" key="1">
    <source>
        <dbReference type="Proteomes" id="UP001652642"/>
    </source>
</evidence>
<reference evidence="2" key="2">
    <citation type="submission" date="2025-08" db="UniProtKB">
        <authorList>
            <consortium name="RefSeq"/>
        </authorList>
    </citation>
    <scope>IDENTIFICATION</scope>
</reference>
<dbReference type="Proteomes" id="UP001652642">
    <property type="component" value="Chromosome 2"/>
</dbReference>
<keyword evidence="1" id="KW-1185">Reference proteome</keyword>
<dbReference type="RefSeq" id="XP_072849021.1">
    <property type="nucleotide sequence ID" value="XM_072992920.1"/>
</dbReference>
<protein>
    <submittedName>
        <fullName evidence="2">Lung adenoma susceptibility protein 2</fullName>
    </submittedName>
</protein>
<proteinExistence type="predicted"/>
<dbReference type="GeneID" id="110070889"/>
<evidence type="ECO:0000313" key="2">
    <source>
        <dbReference type="RefSeq" id="XP_072849021.1"/>
    </source>
</evidence>
<dbReference type="InterPro" id="IPR031587">
    <property type="entry name" value="LAS2"/>
</dbReference>
<organism evidence="1 2">
    <name type="scientific">Pogona vitticeps</name>
    <name type="common">central bearded dragon</name>
    <dbReference type="NCBI Taxonomy" id="103695"/>
    <lineage>
        <taxon>Eukaryota</taxon>
        <taxon>Metazoa</taxon>
        <taxon>Chordata</taxon>
        <taxon>Craniata</taxon>
        <taxon>Vertebrata</taxon>
        <taxon>Euteleostomi</taxon>
        <taxon>Lepidosauria</taxon>
        <taxon>Squamata</taxon>
        <taxon>Bifurcata</taxon>
        <taxon>Unidentata</taxon>
        <taxon>Episquamata</taxon>
        <taxon>Toxicofera</taxon>
        <taxon>Iguania</taxon>
        <taxon>Acrodonta</taxon>
        <taxon>Agamidae</taxon>
        <taxon>Amphibolurinae</taxon>
        <taxon>Pogona</taxon>
    </lineage>
</organism>
<gene>
    <name evidence="2" type="primary">C2H18orf54</name>
</gene>
<dbReference type="InterPro" id="IPR052679">
    <property type="entry name" value="Cell_Prolif_Regulator"/>
</dbReference>
<sequence length="531" mass="59039">MACLIKKEHAHSPKSAVSSLLSSCSLNSSSGSLNSNSSFQYKDKLYKSASQALEAYIEDFDLSLASSDIRPGKICITSSTPKDLRYSEDNFKCKHVLGSYKQCEKPVSVVPYQRRKIADELDVLSLTTDDLLAFPADGSVSFTQSGALRTAPLTSNLKKKSFTESASQICHQTSSFGHKEVNFTDSSLCQDSSRRVHTKHKFCKHDSVLPIREQPIGQGDSESVSHRNYPRWLTSQKTDLSISGISSIPDFKYPVWLKNHHLLPDSSNENSALPQNVECDPTFLHSNKKLIKKETLDRPITSAYPGNDDVLGLQYNQDVSKSSQYDASPACFAPQPLKGQRDPFQDDGTDSLLQKPWRTLKSSEELNAALKNDGSPCTVDILEAERSWDNVPVGLRSPVPVCCEDENSVQSPKANIVNGFLEDCLKNSSQESTFSGGNHHGPVEALKLMLFNLQAVQHSFNQNKTAGQKEEFKKTLDEDGEFKLCDSDMMPIRQSLQRALHHLSRLKCLVEDTGDKEESKEYQDRKDICTG</sequence>
<name>A0ABM5FUD8_9SAUR</name>
<dbReference type="Pfam" id="PF15792">
    <property type="entry name" value="LAS2"/>
    <property type="match status" value="1"/>
</dbReference>
<dbReference type="PANTHER" id="PTHR35079">
    <property type="entry name" value="LUNG ADENOMA SUSCEPTIBILITY PROTEIN 2"/>
    <property type="match status" value="1"/>
</dbReference>
<accession>A0ABM5FUD8</accession>
<reference evidence="1" key="1">
    <citation type="submission" date="2025-05" db="UniProtKB">
        <authorList>
            <consortium name="RefSeq"/>
        </authorList>
    </citation>
    <scope>NUCLEOTIDE SEQUENCE [LARGE SCALE GENOMIC DNA]</scope>
</reference>